<feature type="domain" description="PIN" evidence="2">
    <location>
        <begin position="2"/>
        <end position="121"/>
    </location>
</feature>
<name>A0A650CK48_SULOH</name>
<keyword evidence="1" id="KW-0460">Magnesium</keyword>
<protein>
    <submittedName>
        <fullName evidence="3">PIN domain-containing protein</fullName>
    </submittedName>
</protein>
<dbReference type="SUPFAM" id="SSF88723">
    <property type="entry name" value="PIN domain-like"/>
    <property type="match status" value="1"/>
</dbReference>
<evidence type="ECO:0000313" key="4">
    <source>
        <dbReference type="Proteomes" id="UP000427373"/>
    </source>
</evidence>
<dbReference type="PANTHER" id="PTHR35901">
    <property type="entry name" value="RIBONUCLEASE VAPC3"/>
    <property type="match status" value="1"/>
</dbReference>
<dbReference type="OrthoDB" id="269293at2157"/>
<dbReference type="AlphaFoldDB" id="A0A650CK48"/>
<dbReference type="EMBL" id="CP045484">
    <property type="protein sequence ID" value="QGR18254.1"/>
    <property type="molecule type" value="Genomic_DNA"/>
</dbReference>
<keyword evidence="4" id="KW-1185">Reference proteome</keyword>
<reference evidence="3 4" key="1">
    <citation type="submission" date="2019-10" db="EMBL/GenBank/DDBJ databases">
        <title>Genome Sequences from Six Type Strain Members of the Archaeal Family Sulfolobaceae: Acidianus ambivalens, Acidianus infernus, Metallosphaera prunae, Stygiolobus azoricus, Sulfolobus metallicus, and Sulfurisphaera ohwakuensis.</title>
        <authorList>
            <person name="Counts J.A."/>
            <person name="Kelly R.M."/>
        </authorList>
    </citation>
    <scope>NUCLEOTIDE SEQUENCE [LARGE SCALE GENOMIC DNA]</scope>
    <source>
        <strain evidence="3 4">TA-1</strain>
    </source>
</reference>
<proteinExistence type="predicted"/>
<sequence>MDASVLAKFITKEKGWEKITEILKDAETLDFALVEVSNVVWKKVVLTRELTEQDAVKAVTIIRDYLPQLLTLNKSVDLIERAIEISMKEKITIYDSLYIALAERKGSKLVTGDKKQHGIAKKYIISELI</sequence>
<dbReference type="PANTHER" id="PTHR35901:SF1">
    <property type="entry name" value="EXONUCLEASE VAPC9"/>
    <property type="match status" value="1"/>
</dbReference>
<evidence type="ECO:0000313" key="3">
    <source>
        <dbReference type="EMBL" id="QGR18254.1"/>
    </source>
</evidence>
<dbReference type="Pfam" id="PF01850">
    <property type="entry name" value="PIN"/>
    <property type="match status" value="1"/>
</dbReference>
<dbReference type="InterPro" id="IPR051619">
    <property type="entry name" value="TypeII_TA_RNase_PINc/VapC"/>
</dbReference>
<evidence type="ECO:0000256" key="1">
    <source>
        <dbReference type="ARBA" id="ARBA00022842"/>
    </source>
</evidence>
<gene>
    <name evidence="3" type="ORF">D1869_14450</name>
</gene>
<dbReference type="CDD" id="cd09873">
    <property type="entry name" value="PIN_Pae0151-like"/>
    <property type="match status" value="1"/>
</dbReference>
<dbReference type="InterPro" id="IPR044153">
    <property type="entry name" value="PIN_Pae0151-like"/>
</dbReference>
<accession>A0A650CK48</accession>
<dbReference type="InterPro" id="IPR002716">
    <property type="entry name" value="PIN_dom"/>
</dbReference>
<dbReference type="InterPro" id="IPR029060">
    <property type="entry name" value="PIN-like_dom_sf"/>
</dbReference>
<evidence type="ECO:0000259" key="2">
    <source>
        <dbReference type="Pfam" id="PF01850"/>
    </source>
</evidence>
<dbReference type="KEGG" id="soh:D1869_14450"/>
<dbReference type="Gene3D" id="3.40.50.1010">
    <property type="entry name" value="5'-nuclease"/>
    <property type="match status" value="1"/>
</dbReference>
<dbReference type="Proteomes" id="UP000427373">
    <property type="component" value="Chromosome"/>
</dbReference>
<organism evidence="3 4">
    <name type="scientific">Sulfurisphaera ohwakuensis</name>
    <dbReference type="NCBI Taxonomy" id="69656"/>
    <lineage>
        <taxon>Archaea</taxon>
        <taxon>Thermoproteota</taxon>
        <taxon>Thermoprotei</taxon>
        <taxon>Sulfolobales</taxon>
        <taxon>Sulfolobaceae</taxon>
        <taxon>Sulfurisphaera</taxon>
    </lineage>
</organism>